<keyword evidence="5" id="KW-0560">Oxidoreductase</keyword>
<keyword evidence="3 6" id="KW-0479">Metal-binding</keyword>
<feature type="domain" description="Enoyl reductase (ER)" evidence="8">
    <location>
        <begin position="10"/>
        <end position="309"/>
    </location>
</feature>
<dbReference type="Gene3D" id="3.40.50.720">
    <property type="entry name" value="NAD(P)-binding Rossmann-like Domain"/>
    <property type="match status" value="1"/>
</dbReference>
<keyword evidence="4 6" id="KW-0862">Zinc</keyword>
<reference evidence="9 10" key="1">
    <citation type="journal article" date="2020" name="Int. J. Syst. Evol. Microbiol.">
        <title>Reclassification of Streptomyces castelarensis and Streptomyces sporoclivatus as later heterotypic synonyms of Streptomyces antimycoticus.</title>
        <authorList>
            <person name="Komaki H."/>
            <person name="Tamura T."/>
        </authorList>
    </citation>
    <scope>NUCLEOTIDE SEQUENCE [LARGE SCALE GENOMIC DNA]</scope>
    <source>
        <strain evidence="9 10">NBRC 12839</strain>
    </source>
</reference>
<dbReference type="InterPro" id="IPR013149">
    <property type="entry name" value="ADH-like_C"/>
</dbReference>
<evidence type="ECO:0000256" key="4">
    <source>
        <dbReference type="ARBA" id="ARBA00022833"/>
    </source>
</evidence>
<dbReference type="PROSITE" id="PS00059">
    <property type="entry name" value="ADH_ZINC"/>
    <property type="match status" value="1"/>
</dbReference>
<dbReference type="GO" id="GO:0008270">
    <property type="term" value="F:zinc ion binding"/>
    <property type="evidence" value="ECO:0007669"/>
    <property type="project" value="InterPro"/>
</dbReference>
<comment type="cofactor">
    <cofactor evidence="1 6">
        <name>Zn(2+)</name>
        <dbReference type="ChEBI" id="CHEBI:29105"/>
    </cofactor>
</comment>
<dbReference type="CDD" id="cd08254">
    <property type="entry name" value="hydroxyacyl_CoA_DH"/>
    <property type="match status" value="1"/>
</dbReference>
<sequence>MKAFRYVAKGAPLQGAELADPVAGPGWVVVDVEAAGLCHSDVHVIDGMIEPIVRPPFTLGHEVAGTVAALGEGVEGYAIGDRVAVAIIAHPEVKASYAPGIGLDGGYAERLVAHASTLVPLPDNVSTVHAAVATDSVVTAYHAVRTEAQAKPGDVIAVVGLGGLGLNGVRTGVIAGATVYGVDINPDTFEAARAAGARECFTDVTALADLRPDAIIDFAGVGSTTSDAIDAVRRLGRVVVVGLGTKTTTFSNGSLIRKSVELRGSYGASKDEYRQVLGFIAEGRITPIVEEIPFADLNEGLDRLRHGKARAAWSPARGPDPSWHHAVSGASPSERTASVVKEVRDPRPFPWPGRVHSSVTIANEVVTIRTPMAADITACVVRP</sequence>
<protein>
    <submittedName>
        <fullName evidence="9">Zinc-dependent alcohol dehydrogenase</fullName>
    </submittedName>
</protein>
<evidence type="ECO:0000256" key="5">
    <source>
        <dbReference type="ARBA" id="ARBA00023002"/>
    </source>
</evidence>
<dbReference type="PANTHER" id="PTHR43350">
    <property type="entry name" value="NAD-DEPENDENT ALCOHOL DEHYDROGENASE"/>
    <property type="match status" value="1"/>
</dbReference>
<evidence type="ECO:0000256" key="1">
    <source>
        <dbReference type="ARBA" id="ARBA00001947"/>
    </source>
</evidence>
<dbReference type="InterPro" id="IPR020843">
    <property type="entry name" value="ER"/>
</dbReference>
<gene>
    <name evidence="9" type="ORF">SANT12839_094200</name>
</gene>
<dbReference type="SMART" id="SM00829">
    <property type="entry name" value="PKS_ER"/>
    <property type="match status" value="1"/>
</dbReference>
<dbReference type="InterPro" id="IPR002328">
    <property type="entry name" value="ADH_Zn_CS"/>
</dbReference>
<evidence type="ECO:0000256" key="6">
    <source>
        <dbReference type="RuleBase" id="RU361277"/>
    </source>
</evidence>
<dbReference type="SUPFAM" id="SSF50129">
    <property type="entry name" value="GroES-like"/>
    <property type="match status" value="1"/>
</dbReference>
<dbReference type="SUPFAM" id="SSF51735">
    <property type="entry name" value="NAD(P)-binding Rossmann-fold domains"/>
    <property type="match status" value="1"/>
</dbReference>
<evidence type="ECO:0000256" key="2">
    <source>
        <dbReference type="ARBA" id="ARBA00008072"/>
    </source>
</evidence>
<dbReference type="PANTHER" id="PTHR43350:SF17">
    <property type="entry name" value="NAD-DEPENDENT ALCOHOL DEHYDROGENASE"/>
    <property type="match status" value="1"/>
</dbReference>
<name>A0A4D4KPY2_9ACTN</name>
<dbReference type="RefSeq" id="WP_228053821.1">
    <property type="nucleotide sequence ID" value="NZ_BJHV01000001.1"/>
</dbReference>
<dbReference type="GO" id="GO:0016491">
    <property type="term" value="F:oxidoreductase activity"/>
    <property type="evidence" value="ECO:0007669"/>
    <property type="project" value="UniProtKB-KW"/>
</dbReference>
<evidence type="ECO:0000256" key="7">
    <source>
        <dbReference type="SAM" id="MobiDB-lite"/>
    </source>
</evidence>
<evidence type="ECO:0000313" key="10">
    <source>
        <dbReference type="Proteomes" id="UP000299290"/>
    </source>
</evidence>
<comment type="caution">
    <text evidence="9">The sequence shown here is derived from an EMBL/GenBank/DDBJ whole genome shotgun (WGS) entry which is preliminary data.</text>
</comment>
<dbReference type="Proteomes" id="UP000299290">
    <property type="component" value="Unassembled WGS sequence"/>
</dbReference>
<accession>A0A4D4KPY2</accession>
<feature type="region of interest" description="Disordered" evidence="7">
    <location>
        <begin position="312"/>
        <end position="339"/>
    </location>
</feature>
<keyword evidence="10" id="KW-1185">Reference proteome</keyword>
<evidence type="ECO:0000259" key="8">
    <source>
        <dbReference type="SMART" id="SM00829"/>
    </source>
</evidence>
<dbReference type="Pfam" id="PF08240">
    <property type="entry name" value="ADH_N"/>
    <property type="match status" value="1"/>
</dbReference>
<dbReference type="InterPro" id="IPR013154">
    <property type="entry name" value="ADH-like_N"/>
</dbReference>
<dbReference type="Gene3D" id="3.90.180.10">
    <property type="entry name" value="Medium-chain alcohol dehydrogenases, catalytic domain"/>
    <property type="match status" value="1"/>
</dbReference>
<dbReference type="InterPro" id="IPR036291">
    <property type="entry name" value="NAD(P)-bd_dom_sf"/>
</dbReference>
<dbReference type="Pfam" id="PF00107">
    <property type="entry name" value="ADH_zinc_N"/>
    <property type="match status" value="1"/>
</dbReference>
<evidence type="ECO:0000313" key="9">
    <source>
        <dbReference type="EMBL" id="GDY48538.1"/>
    </source>
</evidence>
<comment type="similarity">
    <text evidence="2 6">Belongs to the zinc-containing alcohol dehydrogenase family.</text>
</comment>
<evidence type="ECO:0000256" key="3">
    <source>
        <dbReference type="ARBA" id="ARBA00022723"/>
    </source>
</evidence>
<dbReference type="InterPro" id="IPR011032">
    <property type="entry name" value="GroES-like_sf"/>
</dbReference>
<organism evidence="9 10">
    <name type="scientific">Streptomyces antimycoticus</name>
    <dbReference type="NCBI Taxonomy" id="68175"/>
    <lineage>
        <taxon>Bacteria</taxon>
        <taxon>Bacillati</taxon>
        <taxon>Actinomycetota</taxon>
        <taxon>Actinomycetes</taxon>
        <taxon>Kitasatosporales</taxon>
        <taxon>Streptomycetaceae</taxon>
        <taxon>Streptomyces</taxon>
        <taxon>Streptomyces violaceusniger group</taxon>
    </lineage>
</organism>
<proteinExistence type="inferred from homology"/>
<dbReference type="EMBL" id="BJHV01000001">
    <property type="protein sequence ID" value="GDY48538.1"/>
    <property type="molecule type" value="Genomic_DNA"/>
</dbReference>
<dbReference type="AlphaFoldDB" id="A0A4D4KPY2"/>